<evidence type="ECO:0000259" key="14">
    <source>
        <dbReference type="SMART" id="SM00928"/>
    </source>
</evidence>
<dbReference type="NCBIfam" id="NF010120">
    <property type="entry name" value="PRK13596.1"/>
    <property type="match status" value="1"/>
</dbReference>
<dbReference type="SUPFAM" id="SSF142984">
    <property type="entry name" value="Nqo1 middle domain-like"/>
    <property type="match status" value="1"/>
</dbReference>
<dbReference type="InterPro" id="IPR037225">
    <property type="entry name" value="Nuo51_FMN-bd_sf"/>
</dbReference>
<keyword evidence="13" id="KW-0874">Quinone</keyword>
<comment type="cofactor">
    <cofactor evidence="1 13">
        <name>FMN</name>
        <dbReference type="ChEBI" id="CHEBI:58210"/>
    </cofactor>
</comment>
<protein>
    <recommendedName>
        <fullName evidence="13">NADH-quinone oxidoreductase subunit F</fullName>
        <ecNumber evidence="13">7.1.1.-</ecNumber>
    </recommendedName>
</protein>
<evidence type="ECO:0000256" key="6">
    <source>
        <dbReference type="ARBA" id="ARBA00022643"/>
    </source>
</evidence>
<keyword evidence="6 13" id="KW-0288">FMN</keyword>
<proteinExistence type="inferred from homology"/>
<comment type="caution">
    <text evidence="15">The sequence shown here is derived from an EMBL/GenBank/DDBJ whole genome shotgun (WGS) entry which is preliminary data.</text>
</comment>
<keyword evidence="16" id="KW-1185">Reference proteome</keyword>
<dbReference type="NCBIfam" id="TIGR01959">
    <property type="entry name" value="nuoF_fam"/>
    <property type="match status" value="1"/>
</dbReference>
<dbReference type="EMBL" id="BSNS01000024">
    <property type="protein sequence ID" value="GLQ57729.1"/>
    <property type="molecule type" value="Genomic_DNA"/>
</dbReference>
<name>A0ABQ5WCA4_9HYPH</name>
<gene>
    <name evidence="15" type="primary">nuoF1_2</name>
    <name evidence="15" type="ORF">GCM10010862_49880</name>
</gene>
<dbReference type="PROSITE" id="PS00644">
    <property type="entry name" value="COMPLEX1_51K_1"/>
    <property type="match status" value="1"/>
</dbReference>
<dbReference type="PANTHER" id="PTHR11780:SF10">
    <property type="entry name" value="NADH DEHYDROGENASE [UBIQUINONE] FLAVOPROTEIN 1, MITOCHONDRIAL"/>
    <property type="match status" value="1"/>
</dbReference>
<organism evidence="15 16">
    <name type="scientific">Devosia nitrariae</name>
    <dbReference type="NCBI Taxonomy" id="2071872"/>
    <lineage>
        <taxon>Bacteria</taxon>
        <taxon>Pseudomonadati</taxon>
        <taxon>Pseudomonadota</taxon>
        <taxon>Alphaproteobacteria</taxon>
        <taxon>Hyphomicrobiales</taxon>
        <taxon>Devosiaceae</taxon>
        <taxon>Devosia</taxon>
    </lineage>
</organism>
<dbReference type="InterPro" id="IPR001949">
    <property type="entry name" value="NADH-UbQ_OxRdtase_51kDa_CS"/>
</dbReference>
<evidence type="ECO:0000256" key="12">
    <source>
        <dbReference type="ARBA" id="ARBA00047712"/>
    </source>
</evidence>
<evidence type="ECO:0000256" key="5">
    <source>
        <dbReference type="ARBA" id="ARBA00022630"/>
    </source>
</evidence>
<dbReference type="Gene3D" id="1.20.1440.230">
    <property type="entry name" value="NADH-ubiquinone oxidoreductase 51kDa subunit, iron-sulphur binding domain"/>
    <property type="match status" value="1"/>
</dbReference>
<dbReference type="Pfam" id="PF22461">
    <property type="entry name" value="SLBB_2"/>
    <property type="match status" value="1"/>
</dbReference>
<dbReference type="Gene3D" id="3.40.50.11540">
    <property type="entry name" value="NADH-ubiquinone oxidoreductase 51kDa subunit"/>
    <property type="match status" value="1"/>
</dbReference>
<evidence type="ECO:0000256" key="2">
    <source>
        <dbReference type="ARBA" id="ARBA00001966"/>
    </source>
</evidence>
<sequence>MNMLADKDRIFTNLYGQGDWTLEGARKRGAWVGTREFIDQGRDWITNEVKASGLRGRGGAGFPTALKWTFMPKVSDGRPHYLLVNADESEPGTCKDRDILRHDPHHLVEGCLLAARAMDAHLAFIYVRGEFIRERQRLEHAVQEAYDARLIGKDNIHGWDLDIIVHHGAGAYICGEETALMESLEGKKGQPRLKPPFPAGMGVYGNPTTVNNVESIAVVPEILRRSGAWFASIGRPNNTGTKLMCVSGHVNKPATFEEAMGITFEEMIEKHCGGIRGGWDNLLAVIPGGASVPCVPGEKIRNAAMDFDGLREVGSSLGTAAVIVMDRSTDIIKAIWRLSAFYKHESCGQCTPCREGTGWMMRVMERMVEGRAQKREIDMLFEVTKQVEGHTICALGDAAAWPIQGLIRNFRHVIEERIDGYTYNSTSEGAVPSIAAE</sequence>
<dbReference type="Proteomes" id="UP001156691">
    <property type="component" value="Unassembled WGS sequence"/>
</dbReference>
<keyword evidence="5 13" id="KW-0285">Flavoprotein</keyword>
<dbReference type="Gene3D" id="3.10.20.600">
    <property type="match status" value="1"/>
</dbReference>
<comment type="cofactor">
    <cofactor evidence="2 13">
        <name>[4Fe-4S] cluster</name>
        <dbReference type="ChEBI" id="CHEBI:49883"/>
    </cofactor>
</comment>
<keyword evidence="10 13" id="KW-0411">Iron-sulfur</keyword>
<keyword evidence="4 13" id="KW-0004">4Fe-4S</keyword>
<keyword evidence="7 13" id="KW-0479">Metal-binding</keyword>
<dbReference type="InterPro" id="IPR011537">
    <property type="entry name" value="NADH-UbQ_OxRdtase_suF"/>
</dbReference>
<accession>A0ABQ5WCA4</accession>
<keyword evidence="11 13" id="KW-0520">NAD</keyword>
<keyword evidence="8" id="KW-1278">Translocase</keyword>
<dbReference type="InterPro" id="IPR054765">
    <property type="entry name" value="SLBB_dom"/>
</dbReference>
<comment type="function">
    <text evidence="13">NDH-1 shuttles electrons from NADH, via FMN and iron-sulfur (Fe-S) centers, to quinones in the respiratory chain.</text>
</comment>
<dbReference type="Pfam" id="PF01512">
    <property type="entry name" value="Complex1_51K"/>
    <property type="match status" value="1"/>
</dbReference>
<dbReference type="SUPFAM" id="SSF142019">
    <property type="entry name" value="Nqo1 FMN-binding domain-like"/>
    <property type="match status" value="1"/>
</dbReference>
<comment type="catalytic activity">
    <reaction evidence="12 13">
        <text>a quinone + NADH + 5 H(+)(in) = a quinol + NAD(+) + 4 H(+)(out)</text>
        <dbReference type="Rhea" id="RHEA:57888"/>
        <dbReference type="ChEBI" id="CHEBI:15378"/>
        <dbReference type="ChEBI" id="CHEBI:24646"/>
        <dbReference type="ChEBI" id="CHEBI:57540"/>
        <dbReference type="ChEBI" id="CHEBI:57945"/>
        <dbReference type="ChEBI" id="CHEBI:132124"/>
    </reaction>
</comment>
<dbReference type="InterPro" id="IPR011538">
    <property type="entry name" value="Nuo51_FMN-bd"/>
</dbReference>
<evidence type="ECO:0000256" key="8">
    <source>
        <dbReference type="ARBA" id="ARBA00022967"/>
    </source>
</evidence>
<feature type="domain" description="NADH-ubiquinone oxidoreductase 51kDa subunit iron-sulphur binding" evidence="14">
    <location>
        <begin position="332"/>
        <end position="377"/>
    </location>
</feature>
<evidence type="ECO:0000256" key="3">
    <source>
        <dbReference type="ARBA" id="ARBA00007523"/>
    </source>
</evidence>
<dbReference type="EC" id="7.1.1.-" evidence="13"/>
<evidence type="ECO:0000313" key="16">
    <source>
        <dbReference type="Proteomes" id="UP001156691"/>
    </source>
</evidence>
<comment type="similarity">
    <text evidence="3 13">Belongs to the complex I 51 kDa subunit family.</text>
</comment>
<dbReference type="SUPFAM" id="SSF140490">
    <property type="entry name" value="Nqo1C-terminal domain-like"/>
    <property type="match status" value="1"/>
</dbReference>
<reference evidence="16" key="1">
    <citation type="journal article" date="2019" name="Int. J. Syst. Evol. Microbiol.">
        <title>The Global Catalogue of Microorganisms (GCM) 10K type strain sequencing project: providing services to taxonomists for standard genome sequencing and annotation.</title>
        <authorList>
            <consortium name="The Broad Institute Genomics Platform"/>
            <consortium name="The Broad Institute Genome Sequencing Center for Infectious Disease"/>
            <person name="Wu L."/>
            <person name="Ma J."/>
        </authorList>
    </citation>
    <scope>NUCLEOTIDE SEQUENCE [LARGE SCALE GENOMIC DNA]</scope>
    <source>
        <strain evidence="16">NBRC 112416</strain>
    </source>
</reference>
<dbReference type="Pfam" id="PF10589">
    <property type="entry name" value="NADH_4Fe-4S"/>
    <property type="match status" value="1"/>
</dbReference>
<dbReference type="SMART" id="SM00928">
    <property type="entry name" value="NADH_4Fe-4S"/>
    <property type="match status" value="1"/>
</dbReference>
<evidence type="ECO:0000256" key="7">
    <source>
        <dbReference type="ARBA" id="ARBA00022723"/>
    </source>
</evidence>
<keyword evidence="9 13" id="KW-0408">Iron</keyword>
<evidence type="ECO:0000256" key="13">
    <source>
        <dbReference type="RuleBase" id="RU364066"/>
    </source>
</evidence>
<dbReference type="PROSITE" id="PS00645">
    <property type="entry name" value="COMPLEX1_51K_2"/>
    <property type="match status" value="1"/>
</dbReference>
<dbReference type="InterPro" id="IPR050837">
    <property type="entry name" value="ComplexI_51kDa_subunit"/>
</dbReference>
<evidence type="ECO:0000256" key="11">
    <source>
        <dbReference type="ARBA" id="ARBA00023027"/>
    </source>
</evidence>
<dbReference type="InterPro" id="IPR019575">
    <property type="entry name" value="Nuop51_4Fe4S-bd"/>
</dbReference>
<dbReference type="InterPro" id="IPR037207">
    <property type="entry name" value="Nuop51_4Fe4S-bd_sf"/>
</dbReference>
<evidence type="ECO:0000256" key="1">
    <source>
        <dbReference type="ARBA" id="ARBA00001917"/>
    </source>
</evidence>
<evidence type="ECO:0000256" key="9">
    <source>
        <dbReference type="ARBA" id="ARBA00023004"/>
    </source>
</evidence>
<dbReference type="PANTHER" id="PTHR11780">
    <property type="entry name" value="NADH-UBIQUINONE OXIDOREDUCTASE FLAVOPROTEIN 1 NDUFV1"/>
    <property type="match status" value="1"/>
</dbReference>
<evidence type="ECO:0000256" key="4">
    <source>
        <dbReference type="ARBA" id="ARBA00022485"/>
    </source>
</evidence>
<evidence type="ECO:0000313" key="15">
    <source>
        <dbReference type="EMBL" id="GLQ57729.1"/>
    </source>
</evidence>
<evidence type="ECO:0000256" key="10">
    <source>
        <dbReference type="ARBA" id="ARBA00023014"/>
    </source>
</evidence>